<dbReference type="AlphaFoldDB" id="A0A073KNP0"/>
<accession>A0A073KNP0</accession>
<dbReference type="STRING" id="574375.AZF08_20245"/>
<organism evidence="1 2">
    <name type="scientific">Bacillus gaemokensis</name>
    <dbReference type="NCBI Taxonomy" id="574375"/>
    <lineage>
        <taxon>Bacteria</taxon>
        <taxon>Bacillati</taxon>
        <taxon>Bacillota</taxon>
        <taxon>Bacilli</taxon>
        <taxon>Bacillales</taxon>
        <taxon>Bacillaceae</taxon>
        <taxon>Bacillus</taxon>
        <taxon>Bacillus cereus group</taxon>
    </lineage>
</organism>
<dbReference type="EMBL" id="JOTM01000011">
    <property type="protein sequence ID" value="KEK23963.1"/>
    <property type="molecule type" value="Genomic_DNA"/>
</dbReference>
<proteinExistence type="predicted"/>
<dbReference type="OrthoDB" id="10006565at2"/>
<name>A0A073KNP0_9BACI</name>
<dbReference type="RefSeq" id="WP_033675069.1">
    <property type="nucleotide sequence ID" value="NZ_JOTM01000011.1"/>
</dbReference>
<keyword evidence="2" id="KW-1185">Reference proteome</keyword>
<protein>
    <submittedName>
        <fullName evidence="1">Uncharacterized protein</fullName>
    </submittedName>
</protein>
<sequence>MGLELEHLRLKDIVRRAEIKRIAENLSKRELCYAFKINYTYYNNCVTMRDLPSPQMVQMLEEYLKTQTLQVYKLVFEYRSSDVFVGNRSSDKFVKREGKWKENFHRSTGVEDGDYEKYVKEMRENDILED</sequence>
<evidence type="ECO:0000313" key="1">
    <source>
        <dbReference type="EMBL" id="KEK23963.1"/>
    </source>
</evidence>
<evidence type="ECO:0000313" key="2">
    <source>
        <dbReference type="Proteomes" id="UP000027778"/>
    </source>
</evidence>
<comment type="caution">
    <text evidence="1">The sequence shown here is derived from an EMBL/GenBank/DDBJ whole genome shotgun (WGS) entry which is preliminary data.</text>
</comment>
<dbReference type="Proteomes" id="UP000027778">
    <property type="component" value="Unassembled WGS sequence"/>
</dbReference>
<gene>
    <name evidence="1" type="ORF">BAGA_06015</name>
</gene>
<reference evidence="1 2" key="1">
    <citation type="submission" date="2014-06" db="EMBL/GenBank/DDBJ databases">
        <title>Draft genome sequence of Bacillus gaemokensis JCM 15801 (MCCC 1A00707).</title>
        <authorList>
            <person name="Lai Q."/>
            <person name="Liu Y."/>
            <person name="Shao Z."/>
        </authorList>
    </citation>
    <scope>NUCLEOTIDE SEQUENCE [LARGE SCALE GENOMIC DNA]</scope>
    <source>
        <strain evidence="1 2">JCM 15801</strain>
    </source>
</reference>